<feature type="domain" description="dTDP-4-dehydro-6-deoxy-alpha-D-glucopyranose 2,3-dehydratase" evidence="1">
    <location>
        <begin position="282"/>
        <end position="483"/>
    </location>
</feature>
<comment type="caution">
    <text evidence="2">The sequence shown here is derived from an EMBL/GenBank/DDBJ whole genome shotgun (WGS) entry which is preliminary data.</text>
</comment>
<evidence type="ECO:0000313" key="2">
    <source>
        <dbReference type="EMBL" id="PXX59789.1"/>
    </source>
</evidence>
<organism evidence="2 3">
    <name type="scientific">Nocardia tenerifensis</name>
    <dbReference type="NCBI Taxonomy" id="228006"/>
    <lineage>
        <taxon>Bacteria</taxon>
        <taxon>Bacillati</taxon>
        <taxon>Actinomycetota</taxon>
        <taxon>Actinomycetes</taxon>
        <taxon>Mycobacteriales</taxon>
        <taxon>Nocardiaceae</taxon>
        <taxon>Nocardia</taxon>
    </lineage>
</organism>
<dbReference type="InterPro" id="IPR005212">
    <property type="entry name" value="EvaA-like"/>
</dbReference>
<sequence>MAQHITAEHTSPLSVGPDADTPRRFAISAVAGADPAGPLGELGAFRQWFDRCQRRATIAVRRVPLDDLDGWHTDPDTGDITHDSGRFFTVGGLEVHLSGAAVSSWSQPIINQPEVGVLGILVKEFDGVLHLLMQGKVEPGNALGLQLSPTVQATRSNYTRVHGGSAVPYLDVFRDTARHRVLADVRQSEQGAWFRQKRNRNMVVEVTDDVPVLPGFHWLTLGQIHRLLAVEDLINMDARTVLACLPFAGPALGETVRAPRDEFHAALLASCDADRGSLHSMAEVLSWITDVRTRTEVATRELPLAAVPDWHRVDGAISHVSGQFFDVIGVQVRTRVREVPGWSQPMIAAKGTGLVAFLVARVHGVLHALVHARAEPGYLDVVELAPTVQCTPDNYRHLPAAARPRFVDEVLTARPEQIRYRTLLSEEGGRFYQSRNTYAVIEVERAARHEHSDFRWMPVHQLVDLLRHSHYVNVQARTLVACLHSLSARPLDAGA</sequence>
<dbReference type="Pfam" id="PF03559">
    <property type="entry name" value="Hexose_dehydrat"/>
    <property type="match status" value="2"/>
</dbReference>
<protein>
    <submittedName>
        <fullName evidence="2">Oxidase EvaA</fullName>
    </submittedName>
</protein>
<dbReference type="AlphaFoldDB" id="A0A318JTJ6"/>
<gene>
    <name evidence="2" type="ORF">DFR70_111173</name>
</gene>
<dbReference type="Gene3D" id="3.90.79.40">
    <property type="entry name" value="EvaA sugar 2,3-dehydratase subunit"/>
    <property type="match status" value="2"/>
</dbReference>
<keyword evidence="3" id="KW-1185">Reference proteome</keyword>
<dbReference type="InterPro" id="IPR038153">
    <property type="entry name" value="EvaA-like_sf"/>
</dbReference>
<accession>A0A318JTJ6</accession>
<dbReference type="EMBL" id="QJKF01000011">
    <property type="protein sequence ID" value="PXX59789.1"/>
    <property type="molecule type" value="Genomic_DNA"/>
</dbReference>
<dbReference type="RefSeq" id="WP_246003089.1">
    <property type="nucleotide sequence ID" value="NZ_QJKF01000011.1"/>
</dbReference>
<dbReference type="GO" id="GO:0016829">
    <property type="term" value="F:lyase activity"/>
    <property type="evidence" value="ECO:0007669"/>
    <property type="project" value="InterPro"/>
</dbReference>
<reference evidence="2 3" key="1">
    <citation type="submission" date="2018-05" db="EMBL/GenBank/DDBJ databases">
        <title>Genomic Encyclopedia of Type Strains, Phase IV (KMG-IV): sequencing the most valuable type-strain genomes for metagenomic binning, comparative biology and taxonomic classification.</title>
        <authorList>
            <person name="Goeker M."/>
        </authorList>
    </citation>
    <scope>NUCLEOTIDE SEQUENCE [LARGE SCALE GENOMIC DNA]</scope>
    <source>
        <strain evidence="2 3">DSM 44704</strain>
    </source>
</reference>
<proteinExistence type="predicted"/>
<evidence type="ECO:0000313" key="3">
    <source>
        <dbReference type="Proteomes" id="UP000247569"/>
    </source>
</evidence>
<name>A0A318JTJ6_9NOCA</name>
<dbReference type="Proteomes" id="UP000247569">
    <property type="component" value="Unassembled WGS sequence"/>
</dbReference>
<feature type="domain" description="dTDP-4-dehydro-6-deoxy-alpha-D-glucopyranose 2,3-dehydratase" evidence="1">
    <location>
        <begin position="44"/>
        <end position="245"/>
    </location>
</feature>
<evidence type="ECO:0000259" key="1">
    <source>
        <dbReference type="Pfam" id="PF03559"/>
    </source>
</evidence>